<dbReference type="InterPro" id="IPR050523">
    <property type="entry name" value="AKR_Detox_Biosynth"/>
</dbReference>
<sequence length="326" mass="37021">MSSEEATKRPVTLLGTMAFGGRANAEQSRDMVQVFLGRGHSRVDTAFMYMDGKSEELLFTLHLSCAVSLATKANPWDGKTLKPESVRAQLETSLQRLQTDCVDLFYLHAPDHNNPIQDTLRACNDLHKEGKFKELGLSNYASWEVAEIVSICKHNNWIVPTVYQGMYNATTRQVETELFPCLRYFGMKFYAYNPLAGGILTGKYHFEDKEGSQPEGRFFGNSWAAAYRDRYWKQSQFVAIEQVLKTLQEVYGANKPSMTSAAMRWMYHHSQLKGDLGDGVIIGMSNMEQLKQNLDAAEEGPLDERVVSAFHEAWNQVAHECPNYFR</sequence>
<dbReference type="Ensembl" id="ENSPMGT00000017487.1">
    <property type="protein sequence ID" value="ENSPMGP00000016381.1"/>
    <property type="gene ID" value="ENSPMGG00000013460.1"/>
</dbReference>
<reference evidence="4" key="2">
    <citation type="submission" date="2025-09" db="UniProtKB">
        <authorList>
            <consortium name="Ensembl"/>
        </authorList>
    </citation>
    <scope>IDENTIFICATION</scope>
</reference>
<dbReference type="Proteomes" id="UP000261520">
    <property type="component" value="Unplaced"/>
</dbReference>
<evidence type="ECO:0000313" key="5">
    <source>
        <dbReference type="Proteomes" id="UP000261520"/>
    </source>
</evidence>
<name>A0A3B4AIX6_9GOBI</name>
<organism evidence="4 5">
    <name type="scientific">Periophthalmus magnuspinnatus</name>
    <dbReference type="NCBI Taxonomy" id="409849"/>
    <lineage>
        <taxon>Eukaryota</taxon>
        <taxon>Metazoa</taxon>
        <taxon>Chordata</taxon>
        <taxon>Craniata</taxon>
        <taxon>Vertebrata</taxon>
        <taxon>Euteleostomi</taxon>
        <taxon>Actinopterygii</taxon>
        <taxon>Neopterygii</taxon>
        <taxon>Teleostei</taxon>
        <taxon>Neoteleostei</taxon>
        <taxon>Acanthomorphata</taxon>
        <taxon>Gobiaria</taxon>
        <taxon>Gobiiformes</taxon>
        <taxon>Gobioidei</taxon>
        <taxon>Gobiidae</taxon>
        <taxon>Oxudercinae</taxon>
        <taxon>Periophthalmus</taxon>
    </lineage>
</organism>
<dbReference type="PANTHER" id="PTHR43364:SF4">
    <property type="entry name" value="NAD(P)-LINKED OXIDOREDUCTASE SUPERFAMILY PROTEIN"/>
    <property type="match status" value="1"/>
</dbReference>
<dbReference type="CDD" id="cd19075">
    <property type="entry name" value="AKR_AKR7A1-5"/>
    <property type="match status" value="1"/>
</dbReference>
<dbReference type="PRINTS" id="PR00069">
    <property type="entry name" value="ALDKETRDTASE"/>
</dbReference>
<dbReference type="InterPro" id="IPR036812">
    <property type="entry name" value="NAD(P)_OxRdtase_dom_sf"/>
</dbReference>
<keyword evidence="1" id="KW-0560">Oxidoreductase</keyword>
<comment type="similarity">
    <text evidence="2">Belongs to the aldo/keto reductase family. Aldo/keto reductase 2 subfamily.</text>
</comment>
<evidence type="ECO:0000313" key="4">
    <source>
        <dbReference type="Ensembl" id="ENSPMGP00000016381.1"/>
    </source>
</evidence>
<proteinExistence type="inferred from homology"/>
<dbReference type="Gene3D" id="3.20.20.100">
    <property type="entry name" value="NADP-dependent oxidoreductase domain"/>
    <property type="match status" value="1"/>
</dbReference>
<reference evidence="4" key="1">
    <citation type="submission" date="2025-08" db="UniProtKB">
        <authorList>
            <consortium name="Ensembl"/>
        </authorList>
    </citation>
    <scope>IDENTIFICATION</scope>
</reference>
<evidence type="ECO:0000256" key="2">
    <source>
        <dbReference type="ARBA" id="ARBA00038157"/>
    </source>
</evidence>
<protein>
    <recommendedName>
        <fullName evidence="3">NADP-dependent oxidoreductase domain-containing protein</fullName>
    </recommendedName>
</protein>
<dbReference type="InterPro" id="IPR020471">
    <property type="entry name" value="AKR"/>
</dbReference>
<dbReference type="PANTHER" id="PTHR43364">
    <property type="entry name" value="NADH-SPECIFIC METHYLGLYOXAL REDUCTASE-RELATED"/>
    <property type="match status" value="1"/>
</dbReference>
<dbReference type="InterPro" id="IPR023210">
    <property type="entry name" value="NADP_OxRdtase_dom"/>
</dbReference>
<dbReference type="Pfam" id="PF00248">
    <property type="entry name" value="Aldo_ket_red"/>
    <property type="match status" value="1"/>
</dbReference>
<evidence type="ECO:0000256" key="1">
    <source>
        <dbReference type="ARBA" id="ARBA00023002"/>
    </source>
</evidence>
<dbReference type="STRING" id="409849.ENSPMGP00000016381"/>
<keyword evidence="5" id="KW-1185">Reference proteome</keyword>
<dbReference type="GO" id="GO:0016491">
    <property type="term" value="F:oxidoreductase activity"/>
    <property type="evidence" value="ECO:0007669"/>
    <property type="project" value="UniProtKB-KW"/>
</dbReference>
<dbReference type="SUPFAM" id="SSF51430">
    <property type="entry name" value="NAD(P)-linked oxidoreductase"/>
    <property type="match status" value="1"/>
</dbReference>
<feature type="domain" description="NADP-dependent oxidoreductase" evidence="3">
    <location>
        <begin position="14"/>
        <end position="314"/>
    </location>
</feature>
<dbReference type="AlphaFoldDB" id="A0A3B4AIX6"/>
<accession>A0A3B4AIX6</accession>
<evidence type="ECO:0000259" key="3">
    <source>
        <dbReference type="Pfam" id="PF00248"/>
    </source>
</evidence>